<dbReference type="Proteomes" id="UP000244446">
    <property type="component" value="Unassembled WGS sequence"/>
</dbReference>
<dbReference type="OrthoDB" id="9816387at2"/>
<accession>A0A2T7GA73</accession>
<dbReference type="InterPro" id="IPR018764">
    <property type="entry name" value="RskA_C"/>
</dbReference>
<evidence type="ECO:0000259" key="2">
    <source>
        <dbReference type="Pfam" id="PF10099"/>
    </source>
</evidence>
<dbReference type="PANTHER" id="PTHR37461:SF1">
    <property type="entry name" value="ANTI-SIGMA-K FACTOR RSKA"/>
    <property type="match status" value="1"/>
</dbReference>
<evidence type="ECO:0000256" key="1">
    <source>
        <dbReference type="SAM" id="Phobius"/>
    </source>
</evidence>
<sequence>MTGQPPYDEDADRVLAGEYALGLLSPEDAALFEARMQRLPHVRALYAAWAEDLARLTDDIPEAAPPAELKPRIDADLFGAAPTPRRPFAGWRGFGWLVGGAVAAALALLLAVNTGLLDPQGGAPEQAAATIAAEDGSLVLLARYDAAAGRLLVERQTGTAPAGRVLELWLIAGDNAPVSLGVLPPEGAAQVPIGADLGAQMPGGLLAVSEEPPGGSPTGAPTGAVLASGVISPV</sequence>
<keyword evidence="1" id="KW-0812">Transmembrane</keyword>
<gene>
    <name evidence="3" type="ORF">DC366_06100</name>
</gene>
<feature type="transmembrane region" description="Helical" evidence="1">
    <location>
        <begin position="94"/>
        <end position="112"/>
    </location>
</feature>
<dbReference type="GO" id="GO:0016989">
    <property type="term" value="F:sigma factor antagonist activity"/>
    <property type="evidence" value="ECO:0007669"/>
    <property type="project" value="TreeGrafter"/>
</dbReference>
<dbReference type="PANTHER" id="PTHR37461">
    <property type="entry name" value="ANTI-SIGMA-K FACTOR RSKA"/>
    <property type="match status" value="1"/>
</dbReference>
<keyword evidence="1" id="KW-1133">Transmembrane helix</keyword>
<dbReference type="InterPro" id="IPR051474">
    <property type="entry name" value="Anti-sigma-K/W_factor"/>
</dbReference>
<dbReference type="GO" id="GO:0006417">
    <property type="term" value="P:regulation of translation"/>
    <property type="evidence" value="ECO:0007669"/>
    <property type="project" value="TreeGrafter"/>
</dbReference>
<evidence type="ECO:0000313" key="3">
    <source>
        <dbReference type="EMBL" id="PVA11309.1"/>
    </source>
</evidence>
<comment type="caution">
    <text evidence="3">The sequence shown here is derived from an EMBL/GenBank/DDBJ whole genome shotgun (WGS) entry which is preliminary data.</text>
</comment>
<dbReference type="GO" id="GO:0005886">
    <property type="term" value="C:plasma membrane"/>
    <property type="evidence" value="ECO:0007669"/>
    <property type="project" value="InterPro"/>
</dbReference>
<organism evidence="3 4">
    <name type="scientific">Pelagivirga sediminicola</name>
    <dbReference type="NCBI Taxonomy" id="2170575"/>
    <lineage>
        <taxon>Bacteria</taxon>
        <taxon>Pseudomonadati</taxon>
        <taxon>Pseudomonadota</taxon>
        <taxon>Alphaproteobacteria</taxon>
        <taxon>Rhodobacterales</taxon>
        <taxon>Paracoccaceae</taxon>
        <taxon>Pelagivirga</taxon>
    </lineage>
</organism>
<dbReference type="EMBL" id="QCYH01000002">
    <property type="protein sequence ID" value="PVA11309.1"/>
    <property type="molecule type" value="Genomic_DNA"/>
</dbReference>
<protein>
    <recommendedName>
        <fullName evidence="2">Anti-sigma K factor RskA C-terminal domain-containing protein</fullName>
    </recommendedName>
</protein>
<dbReference type="Pfam" id="PF10099">
    <property type="entry name" value="RskA_C"/>
    <property type="match status" value="1"/>
</dbReference>
<keyword evidence="4" id="KW-1185">Reference proteome</keyword>
<proteinExistence type="predicted"/>
<dbReference type="AlphaFoldDB" id="A0A2T7GA73"/>
<keyword evidence="1" id="KW-0472">Membrane</keyword>
<feature type="domain" description="Anti-sigma K factor RskA C-terminal" evidence="2">
    <location>
        <begin position="101"/>
        <end position="225"/>
    </location>
</feature>
<evidence type="ECO:0000313" key="4">
    <source>
        <dbReference type="Proteomes" id="UP000244446"/>
    </source>
</evidence>
<name>A0A2T7GA73_9RHOB</name>
<dbReference type="RefSeq" id="WP_108691282.1">
    <property type="nucleotide sequence ID" value="NZ_QCYH01000002.1"/>
</dbReference>
<reference evidence="3 4" key="1">
    <citation type="submission" date="2018-04" db="EMBL/GenBank/DDBJ databases">
        <title>Pelagivirga bohaiensis gen. nov., sp. nov., a bacterium isolated from the Bohai Sea.</title>
        <authorList>
            <person name="Ji X."/>
        </authorList>
    </citation>
    <scope>NUCLEOTIDE SEQUENCE [LARGE SCALE GENOMIC DNA]</scope>
    <source>
        <strain evidence="3 4">BH-SD19</strain>
    </source>
</reference>